<dbReference type="HOGENOM" id="CLU_1736957_0_0_10"/>
<dbReference type="KEGG" id="bxy:BXY_06270"/>
<evidence type="ECO:0000313" key="1">
    <source>
        <dbReference type="EMBL" id="CBK65846.1"/>
    </source>
</evidence>
<dbReference type="GeneID" id="69479786"/>
<accession>D6D751</accession>
<dbReference type="AlphaFoldDB" id="D6D751"/>
<organism evidence="1 2">
    <name type="scientific">Bacteroides xylanisolvens XB1A</name>
    <dbReference type="NCBI Taxonomy" id="657309"/>
    <lineage>
        <taxon>Bacteria</taxon>
        <taxon>Pseudomonadati</taxon>
        <taxon>Bacteroidota</taxon>
        <taxon>Bacteroidia</taxon>
        <taxon>Bacteroidales</taxon>
        <taxon>Bacteroidaceae</taxon>
        <taxon>Bacteroides</taxon>
    </lineage>
</organism>
<dbReference type="EMBL" id="FP929033">
    <property type="protein sequence ID" value="CBK65846.1"/>
    <property type="molecule type" value="Genomic_DNA"/>
</dbReference>
<reference evidence="1 2" key="2">
    <citation type="submission" date="2010-03" db="EMBL/GenBank/DDBJ databases">
        <authorList>
            <person name="Pajon A."/>
        </authorList>
    </citation>
    <scope>NUCLEOTIDE SEQUENCE [LARGE SCALE GENOMIC DNA]</scope>
    <source>
        <strain evidence="1 2">XB1A</strain>
    </source>
</reference>
<protein>
    <submittedName>
        <fullName evidence="1">Uncharacterized protein</fullName>
    </submittedName>
</protein>
<gene>
    <name evidence="1" type="ORF">BXY_06270</name>
</gene>
<proteinExistence type="predicted"/>
<sequence length="150" mass="18037">MSENIPSNVINRYFSKETDISNDIRRALLTIGVNGKYEYYEYWWSFWYVSNANKRCLIDKFRELEYYIYSDCKLYFKELVLKLIDNSLRDIIENFVPPHNMPNWKIQLIKDPALLDKNTSHYIAIPEDNSYCYLLKSKRPRDIDGSIKIK</sequence>
<reference evidence="1 2" key="1">
    <citation type="submission" date="2010-03" db="EMBL/GenBank/DDBJ databases">
        <title>The genome sequence of Bacteriodes xylanisolvens XB1A.</title>
        <authorList>
            <consortium name="metaHIT consortium -- http://www.metahit.eu/"/>
            <person name="Pajon A."/>
            <person name="Turner K."/>
            <person name="Parkhill J."/>
            <person name="Bernalier A."/>
        </authorList>
    </citation>
    <scope>NUCLEOTIDE SEQUENCE [LARGE SCALE GENOMIC DNA]</scope>
    <source>
        <strain evidence="1 2">XB1A</strain>
    </source>
</reference>
<evidence type="ECO:0000313" key="2">
    <source>
        <dbReference type="Proteomes" id="UP000008795"/>
    </source>
</evidence>
<dbReference type="RefSeq" id="WP_015531191.1">
    <property type="nucleotide sequence ID" value="NC_021017.1"/>
</dbReference>
<dbReference type="Proteomes" id="UP000008795">
    <property type="component" value="Chromosome"/>
</dbReference>
<name>D6D751_9BACE</name>